<dbReference type="InterPro" id="IPR000943">
    <property type="entry name" value="RNA_pol_sigma70"/>
</dbReference>
<dbReference type="InterPro" id="IPR007624">
    <property type="entry name" value="RNA_pol_sigma70_r3"/>
</dbReference>
<dbReference type="Pfam" id="PF04542">
    <property type="entry name" value="Sigma70_r2"/>
    <property type="match status" value="1"/>
</dbReference>
<accession>A0A0R2JIJ7</accession>
<dbReference type="GO" id="GO:0005737">
    <property type="term" value="C:cytoplasm"/>
    <property type="evidence" value="ECO:0007669"/>
    <property type="project" value="UniProtKB-SubCell"/>
</dbReference>
<keyword evidence="1 6" id="KW-0963">Cytoplasm</keyword>
<dbReference type="InterPro" id="IPR012760">
    <property type="entry name" value="RNA_pol_sigma_RpoD_C"/>
</dbReference>
<dbReference type="OrthoDB" id="9809557at2"/>
<evidence type="ECO:0000259" key="8">
    <source>
        <dbReference type="PROSITE" id="PS00716"/>
    </source>
</evidence>
<keyword evidence="3 6" id="KW-0731">Sigma factor</keyword>
<comment type="similarity">
    <text evidence="6">Belongs to the sigma-70 factor family. RpoD/SigA subfamily.</text>
</comment>
<dbReference type="GO" id="GO:0006352">
    <property type="term" value="P:DNA-templated transcription initiation"/>
    <property type="evidence" value="ECO:0007669"/>
    <property type="project" value="UniProtKB-UniRule"/>
</dbReference>
<dbReference type="NCBIfam" id="TIGR02393">
    <property type="entry name" value="RpoD_Cterm"/>
    <property type="match status" value="1"/>
</dbReference>
<dbReference type="SUPFAM" id="SSF88659">
    <property type="entry name" value="Sigma3 and sigma4 domains of RNA polymerase sigma factors"/>
    <property type="match status" value="2"/>
</dbReference>
<dbReference type="HAMAP" id="MF_00963">
    <property type="entry name" value="Sigma70_RpoD_SigA"/>
    <property type="match status" value="1"/>
</dbReference>
<protein>
    <recommendedName>
        <fullName evidence="6">RNA polymerase sigma factor SigA</fullName>
    </recommendedName>
</protein>
<dbReference type="NCBIfam" id="NF006666">
    <property type="entry name" value="PRK09210.1"/>
    <property type="match status" value="1"/>
</dbReference>
<dbReference type="NCBIfam" id="TIGR02937">
    <property type="entry name" value="sigma70-ECF"/>
    <property type="match status" value="1"/>
</dbReference>
<name>A0A0R2JIJ7_9LACO</name>
<organism evidence="9 10">
    <name type="scientific">Weissella minor</name>
    <dbReference type="NCBI Taxonomy" id="1620"/>
    <lineage>
        <taxon>Bacteria</taxon>
        <taxon>Bacillati</taxon>
        <taxon>Bacillota</taxon>
        <taxon>Bacilli</taxon>
        <taxon>Lactobacillales</taxon>
        <taxon>Lactobacillaceae</taxon>
        <taxon>Weissella</taxon>
    </lineage>
</organism>
<dbReference type="PATRIC" id="fig|1620.3.peg.651"/>
<evidence type="ECO:0000256" key="2">
    <source>
        <dbReference type="ARBA" id="ARBA00023015"/>
    </source>
</evidence>
<dbReference type="Gene3D" id="1.10.10.10">
    <property type="entry name" value="Winged helix-like DNA-binding domain superfamily/Winged helix DNA-binding domain"/>
    <property type="match status" value="2"/>
</dbReference>
<dbReference type="GO" id="GO:0003677">
    <property type="term" value="F:DNA binding"/>
    <property type="evidence" value="ECO:0007669"/>
    <property type="project" value="UniProtKB-UniRule"/>
</dbReference>
<gene>
    <name evidence="6" type="primary">sigA</name>
    <name evidence="9" type="ORF">IV67_GL000643</name>
</gene>
<dbReference type="Pfam" id="PF04545">
    <property type="entry name" value="Sigma70_r4"/>
    <property type="match status" value="1"/>
</dbReference>
<dbReference type="FunFam" id="1.10.10.10:FF:000002">
    <property type="entry name" value="RNA polymerase sigma factor SigA"/>
    <property type="match status" value="1"/>
</dbReference>
<dbReference type="InterPro" id="IPR007630">
    <property type="entry name" value="RNA_pol_sigma70_r4"/>
</dbReference>
<evidence type="ECO:0000313" key="9">
    <source>
        <dbReference type="EMBL" id="KRN77123.1"/>
    </source>
</evidence>
<sequence>MAENKKTTENEMSQEDLTKAIKKVIKDHKADKQIQEDHLQAELIKPLALNSEQIDEAYDEIESAGISIVDEKGEPTERALKNRKTALSEKELKQAADAPTGMKINDPVRMYLKEIGRVPLLTGDQEVELAERIEQGDEEAKQELAEANLRLVVSIAKRYVGRGMQFLDLIQEGNMGLMKAVEKFDYRKGFKFSTYATWWIRQAITRAIADQARTIRIPVHMVETINKLIRIQRNLLQDLGREPTPEEIGAEMDINTDKVRDILKIAQEPVSLETPIGEEDDSHLGDFIEDNEAISPADSAAYEMLKVQLESVLDTLTDREEQVLRLRFGLDDGRTRTLEEVGKEFGVTRERIRQIEAKALRKLRHPSRSKQLRDFLD</sequence>
<comment type="subunit">
    <text evidence="6">Interacts transiently with the RNA polymerase catalytic core.</text>
</comment>
<evidence type="ECO:0000256" key="4">
    <source>
        <dbReference type="ARBA" id="ARBA00023125"/>
    </source>
</evidence>
<keyword evidence="4 6" id="KW-0238">DNA-binding</keyword>
<dbReference type="EMBL" id="JQCD01000024">
    <property type="protein sequence ID" value="KRN77123.1"/>
    <property type="molecule type" value="Genomic_DNA"/>
</dbReference>
<dbReference type="AlphaFoldDB" id="A0A0R2JIJ7"/>
<dbReference type="PANTHER" id="PTHR30603">
    <property type="entry name" value="RNA POLYMERASE SIGMA FACTOR RPO"/>
    <property type="match status" value="1"/>
</dbReference>
<dbReference type="FunFam" id="1.10.10.10:FF:000004">
    <property type="entry name" value="RNA polymerase sigma factor SigA"/>
    <property type="match status" value="1"/>
</dbReference>
<dbReference type="FunFam" id="1.10.601.10:FF:000001">
    <property type="entry name" value="RNA polymerase sigma factor SigA"/>
    <property type="match status" value="1"/>
</dbReference>
<proteinExistence type="inferred from homology"/>
<dbReference type="PANTHER" id="PTHR30603:SF60">
    <property type="entry name" value="RNA POLYMERASE SIGMA FACTOR RPOD"/>
    <property type="match status" value="1"/>
</dbReference>
<evidence type="ECO:0000256" key="1">
    <source>
        <dbReference type="ARBA" id="ARBA00022490"/>
    </source>
</evidence>
<dbReference type="Pfam" id="PF04539">
    <property type="entry name" value="Sigma70_r3"/>
    <property type="match status" value="1"/>
</dbReference>
<dbReference type="InterPro" id="IPR007127">
    <property type="entry name" value="RNA_pol_sigma_70_r1_1"/>
</dbReference>
<dbReference type="Proteomes" id="UP000051673">
    <property type="component" value="Unassembled WGS sequence"/>
</dbReference>
<evidence type="ECO:0000256" key="6">
    <source>
        <dbReference type="HAMAP-Rule" id="MF_00963"/>
    </source>
</evidence>
<dbReference type="InterPro" id="IPR050239">
    <property type="entry name" value="Sigma-70_RNA_pol_init_factors"/>
</dbReference>
<comment type="subcellular location">
    <subcellularLocation>
        <location evidence="6">Cytoplasm</location>
    </subcellularLocation>
</comment>
<feature type="domain" description="RNA polymerase sigma-70" evidence="7">
    <location>
        <begin position="168"/>
        <end position="181"/>
    </location>
</feature>
<dbReference type="PROSITE" id="PS00716">
    <property type="entry name" value="SIGMA70_2"/>
    <property type="match status" value="1"/>
</dbReference>
<feature type="region of interest" description="Sigma-70 factor domain-3" evidence="6">
    <location>
        <begin position="223"/>
        <end position="299"/>
    </location>
</feature>
<evidence type="ECO:0000259" key="7">
    <source>
        <dbReference type="PROSITE" id="PS00715"/>
    </source>
</evidence>
<dbReference type="InterPro" id="IPR036388">
    <property type="entry name" value="WH-like_DNA-bd_sf"/>
</dbReference>
<dbReference type="SUPFAM" id="SSF88946">
    <property type="entry name" value="Sigma2 domain of RNA polymerase sigma factors"/>
    <property type="match status" value="1"/>
</dbReference>
<evidence type="ECO:0000313" key="10">
    <source>
        <dbReference type="Proteomes" id="UP000051673"/>
    </source>
</evidence>
<keyword evidence="5 6" id="KW-0804">Transcription</keyword>
<reference evidence="9 10" key="1">
    <citation type="journal article" date="2015" name="Genome Announc.">
        <title>Expanding the biotechnology potential of lactobacilli through comparative genomics of 213 strains and associated genera.</title>
        <authorList>
            <person name="Sun Z."/>
            <person name="Harris H.M."/>
            <person name="McCann A."/>
            <person name="Guo C."/>
            <person name="Argimon S."/>
            <person name="Zhang W."/>
            <person name="Yang X."/>
            <person name="Jeffery I.B."/>
            <person name="Cooney J.C."/>
            <person name="Kagawa T.F."/>
            <person name="Liu W."/>
            <person name="Song Y."/>
            <person name="Salvetti E."/>
            <person name="Wrobel A."/>
            <person name="Rasinkangas P."/>
            <person name="Parkhill J."/>
            <person name="Rea M.C."/>
            <person name="O'Sullivan O."/>
            <person name="Ritari J."/>
            <person name="Douillard F.P."/>
            <person name="Paul Ross R."/>
            <person name="Yang R."/>
            <person name="Briner A.E."/>
            <person name="Felis G.E."/>
            <person name="de Vos W.M."/>
            <person name="Barrangou R."/>
            <person name="Klaenhammer T.R."/>
            <person name="Caufield P.W."/>
            <person name="Cui Y."/>
            <person name="Zhang H."/>
            <person name="O'Toole P.W."/>
        </authorList>
    </citation>
    <scope>NUCLEOTIDE SEQUENCE [LARGE SCALE GENOMIC DNA]</scope>
    <source>
        <strain evidence="9 10">DSM 20014</strain>
    </source>
</reference>
<dbReference type="Gene3D" id="1.10.601.10">
    <property type="entry name" value="RNA Polymerase Primary Sigma Factor"/>
    <property type="match status" value="2"/>
</dbReference>
<dbReference type="InterPro" id="IPR009042">
    <property type="entry name" value="RNA_pol_sigma70_r1_2"/>
</dbReference>
<dbReference type="InterPro" id="IPR007627">
    <property type="entry name" value="RNA_pol_sigma70_r2"/>
</dbReference>
<dbReference type="InterPro" id="IPR013324">
    <property type="entry name" value="RNA_pol_sigma_r3/r4-like"/>
</dbReference>
<keyword evidence="2 6" id="KW-0805">Transcription regulation</keyword>
<dbReference type="STRING" id="1620.IV67_GL000643"/>
<dbReference type="Pfam" id="PF03979">
    <property type="entry name" value="Sigma70_r1_1"/>
    <property type="match status" value="1"/>
</dbReference>
<comment type="function">
    <text evidence="6">Sigma factors are initiation factors that promote the attachment of RNA polymerase to specific initiation sites and are then released. This sigma factor is the primary sigma factor during exponential growth.</text>
</comment>
<dbReference type="GO" id="GO:0016987">
    <property type="term" value="F:sigma factor activity"/>
    <property type="evidence" value="ECO:0007669"/>
    <property type="project" value="UniProtKB-UniRule"/>
</dbReference>
<keyword evidence="10" id="KW-1185">Reference proteome</keyword>
<evidence type="ECO:0000256" key="5">
    <source>
        <dbReference type="ARBA" id="ARBA00023163"/>
    </source>
</evidence>
<comment type="caution">
    <text evidence="9">The sequence shown here is derived from an EMBL/GenBank/DDBJ whole genome shotgun (WGS) entry which is preliminary data.</text>
</comment>
<dbReference type="InterPro" id="IPR028630">
    <property type="entry name" value="Sigma70_RpoD"/>
</dbReference>
<feature type="DNA-binding region" description="H-T-H motif" evidence="6">
    <location>
        <begin position="338"/>
        <end position="357"/>
    </location>
</feature>
<feature type="domain" description="RNA polymerase sigma-70" evidence="8">
    <location>
        <begin position="337"/>
        <end position="363"/>
    </location>
</feature>
<feature type="short sequence motif" description="Interaction with polymerase core subunit RpoC" evidence="6">
    <location>
        <begin position="168"/>
        <end position="171"/>
    </location>
</feature>
<dbReference type="InterPro" id="IPR014284">
    <property type="entry name" value="RNA_pol_sigma-70_dom"/>
</dbReference>
<dbReference type="PRINTS" id="PR00046">
    <property type="entry name" value="SIGMA70FCT"/>
</dbReference>
<feature type="region of interest" description="Sigma-70 factor domain-4" evidence="6">
    <location>
        <begin position="312"/>
        <end position="365"/>
    </location>
</feature>
<dbReference type="RefSeq" id="WP_057788097.1">
    <property type="nucleotide sequence ID" value="NZ_CBDALJ010000025.1"/>
</dbReference>
<feature type="region of interest" description="Sigma-70 factor domain-2" evidence="6">
    <location>
        <begin position="144"/>
        <end position="214"/>
    </location>
</feature>
<dbReference type="Pfam" id="PF00140">
    <property type="entry name" value="Sigma70_r1_2"/>
    <property type="match status" value="1"/>
</dbReference>
<dbReference type="InterPro" id="IPR013325">
    <property type="entry name" value="RNA_pol_sigma_r2"/>
</dbReference>
<dbReference type="PROSITE" id="PS00715">
    <property type="entry name" value="SIGMA70_1"/>
    <property type="match status" value="1"/>
</dbReference>
<evidence type="ECO:0000256" key="3">
    <source>
        <dbReference type="ARBA" id="ARBA00023082"/>
    </source>
</evidence>
<dbReference type="CDD" id="cd06171">
    <property type="entry name" value="Sigma70_r4"/>
    <property type="match status" value="1"/>
</dbReference>